<evidence type="ECO:0000313" key="3">
    <source>
        <dbReference type="Proteomes" id="UP001319080"/>
    </source>
</evidence>
<reference evidence="2 3" key="1">
    <citation type="submission" date="2021-05" db="EMBL/GenBank/DDBJ databases">
        <title>A Polyphasic approach of four new species of the genus Ohtaekwangia: Ohtaekwangia histidinii sp. nov., Ohtaekwangia cretensis sp. nov., Ohtaekwangia indiensis sp. nov., Ohtaekwangia reichenbachii sp. nov. from diverse environment.</title>
        <authorList>
            <person name="Octaviana S."/>
        </authorList>
    </citation>
    <scope>NUCLEOTIDE SEQUENCE [LARGE SCALE GENOMIC DNA]</scope>
    <source>
        <strain evidence="2 3">PWU5</strain>
    </source>
</reference>
<keyword evidence="2" id="KW-0012">Acyltransferase</keyword>
<evidence type="ECO:0000259" key="1">
    <source>
        <dbReference type="PROSITE" id="PS51186"/>
    </source>
</evidence>
<evidence type="ECO:0000313" key="2">
    <source>
        <dbReference type="EMBL" id="MBT1710984.1"/>
    </source>
</evidence>
<sequence length="172" mass="19901">MILITKATVQDYSSIASIGKISVVESHRGSSSEEDMHEFLERNYNGEAIKEELNDVNNIYYIIRYNDTPAGFSKIVLNAKHPTIAADNVAKLDRIYLLKEFYGLKLGLELLKFNIQLARDDNQSGMWLYTWTGNTRAIDFYLKAGFVIIGNHKYYVTKTHYDESHQMFLNFR</sequence>
<dbReference type="GO" id="GO:0016747">
    <property type="term" value="F:acyltransferase activity, transferring groups other than amino-acyl groups"/>
    <property type="evidence" value="ECO:0007669"/>
    <property type="project" value="InterPro"/>
</dbReference>
<dbReference type="EMBL" id="JAHESE010000028">
    <property type="protein sequence ID" value="MBT1710984.1"/>
    <property type="molecule type" value="Genomic_DNA"/>
</dbReference>
<dbReference type="InterPro" id="IPR016181">
    <property type="entry name" value="Acyl_CoA_acyltransferase"/>
</dbReference>
<dbReference type="PROSITE" id="PS51186">
    <property type="entry name" value="GNAT"/>
    <property type="match status" value="1"/>
</dbReference>
<dbReference type="AlphaFoldDB" id="A0AAP2GS58"/>
<protein>
    <submittedName>
        <fullName evidence="2">GNAT family N-acetyltransferase</fullName>
        <ecNumber evidence="2">2.3.1.-</ecNumber>
    </submittedName>
</protein>
<keyword evidence="2" id="KW-0808">Transferase</keyword>
<dbReference type="Gene3D" id="3.40.630.30">
    <property type="match status" value="1"/>
</dbReference>
<feature type="domain" description="N-acetyltransferase" evidence="1">
    <location>
        <begin position="2"/>
        <end position="168"/>
    </location>
</feature>
<dbReference type="Pfam" id="PF00583">
    <property type="entry name" value="Acetyltransf_1"/>
    <property type="match status" value="1"/>
</dbReference>
<dbReference type="EC" id="2.3.1.-" evidence="2"/>
<proteinExistence type="predicted"/>
<dbReference type="SUPFAM" id="SSF55729">
    <property type="entry name" value="Acyl-CoA N-acyltransferases (Nat)"/>
    <property type="match status" value="1"/>
</dbReference>
<gene>
    <name evidence="2" type="ORF">KK062_22265</name>
</gene>
<dbReference type="Proteomes" id="UP001319080">
    <property type="component" value="Unassembled WGS sequence"/>
</dbReference>
<name>A0AAP2GS58_9BACT</name>
<comment type="caution">
    <text evidence="2">The sequence shown here is derived from an EMBL/GenBank/DDBJ whole genome shotgun (WGS) entry which is preliminary data.</text>
</comment>
<organism evidence="2 3">
    <name type="scientific">Dawidia cretensis</name>
    <dbReference type="NCBI Taxonomy" id="2782350"/>
    <lineage>
        <taxon>Bacteria</taxon>
        <taxon>Pseudomonadati</taxon>
        <taxon>Bacteroidota</taxon>
        <taxon>Cytophagia</taxon>
        <taxon>Cytophagales</taxon>
        <taxon>Chryseotaleaceae</taxon>
        <taxon>Dawidia</taxon>
    </lineage>
</organism>
<dbReference type="RefSeq" id="WP_254086562.1">
    <property type="nucleotide sequence ID" value="NZ_JAHESE010000028.1"/>
</dbReference>
<dbReference type="InterPro" id="IPR000182">
    <property type="entry name" value="GNAT_dom"/>
</dbReference>
<accession>A0AAP2GS58</accession>
<keyword evidence="3" id="KW-1185">Reference proteome</keyword>